<dbReference type="PANTHER" id="PTHR13683">
    <property type="entry name" value="ASPARTYL PROTEASES"/>
    <property type="match status" value="1"/>
</dbReference>
<dbReference type="InterPro" id="IPR001969">
    <property type="entry name" value="Aspartic_peptidase_AS"/>
</dbReference>
<evidence type="ECO:0000256" key="8">
    <source>
        <dbReference type="SAM" id="Phobius"/>
    </source>
</evidence>
<dbReference type="InterPro" id="IPR033121">
    <property type="entry name" value="PEPTIDASE_A1"/>
</dbReference>
<keyword evidence="8" id="KW-1133">Transmembrane helix</keyword>
<feature type="compositionally biased region" description="Polar residues" evidence="7">
    <location>
        <begin position="457"/>
        <end position="470"/>
    </location>
</feature>
<dbReference type="InterPro" id="IPR034161">
    <property type="entry name" value="Pepsin-like_plant"/>
</dbReference>
<protein>
    <recommendedName>
        <fullName evidence="9">Peptidase A1 domain-containing protein</fullName>
    </recommendedName>
</protein>
<dbReference type="Pfam" id="PF14543">
    <property type="entry name" value="TAXi_N"/>
    <property type="match status" value="1"/>
</dbReference>
<keyword evidence="11" id="KW-1185">Reference proteome</keyword>
<evidence type="ECO:0000313" key="10">
    <source>
        <dbReference type="EMBL" id="KAK9036277.1"/>
    </source>
</evidence>
<keyword evidence="5" id="KW-0325">Glycoprotein</keyword>
<dbReference type="Gene3D" id="2.40.70.10">
    <property type="entry name" value="Acid Proteases"/>
    <property type="match status" value="2"/>
</dbReference>
<keyword evidence="8" id="KW-0812">Transmembrane</keyword>
<keyword evidence="4 6" id="KW-0378">Hydrolase</keyword>
<evidence type="ECO:0000256" key="6">
    <source>
        <dbReference type="RuleBase" id="RU000454"/>
    </source>
</evidence>
<keyword evidence="2 6" id="KW-0645">Protease</keyword>
<dbReference type="PROSITE" id="PS00141">
    <property type="entry name" value="ASP_PROTEASE"/>
    <property type="match status" value="1"/>
</dbReference>
<comment type="caution">
    <text evidence="10">The sequence shown here is derived from an EMBL/GenBank/DDBJ whole genome shotgun (WGS) entry which is preliminary data.</text>
</comment>
<dbReference type="Pfam" id="PF14541">
    <property type="entry name" value="TAXi_C"/>
    <property type="match status" value="1"/>
</dbReference>
<proteinExistence type="inferred from homology"/>
<name>A0ABR2TGD3_9ROSI</name>
<gene>
    <name evidence="10" type="ORF">V6N11_078285</name>
</gene>
<feature type="transmembrane region" description="Helical" evidence="8">
    <location>
        <begin position="595"/>
        <end position="619"/>
    </location>
</feature>
<dbReference type="EMBL" id="JBBPBN010000006">
    <property type="protein sequence ID" value="KAK9036277.1"/>
    <property type="molecule type" value="Genomic_DNA"/>
</dbReference>
<evidence type="ECO:0000259" key="9">
    <source>
        <dbReference type="PROSITE" id="PS51767"/>
    </source>
</evidence>
<evidence type="ECO:0000256" key="5">
    <source>
        <dbReference type="ARBA" id="ARBA00023180"/>
    </source>
</evidence>
<evidence type="ECO:0000256" key="3">
    <source>
        <dbReference type="ARBA" id="ARBA00022750"/>
    </source>
</evidence>
<dbReference type="InterPro" id="IPR021109">
    <property type="entry name" value="Peptidase_aspartic_dom_sf"/>
</dbReference>
<dbReference type="Proteomes" id="UP001396334">
    <property type="component" value="Unassembled WGS sequence"/>
</dbReference>
<keyword evidence="3 6" id="KW-0064">Aspartyl protease</keyword>
<dbReference type="PROSITE" id="PS51767">
    <property type="entry name" value="PEPTIDASE_A1"/>
    <property type="match status" value="1"/>
</dbReference>
<evidence type="ECO:0000256" key="4">
    <source>
        <dbReference type="ARBA" id="ARBA00022801"/>
    </source>
</evidence>
<dbReference type="SUPFAM" id="SSF50630">
    <property type="entry name" value="Acid proteases"/>
    <property type="match status" value="1"/>
</dbReference>
<feature type="region of interest" description="Disordered" evidence="7">
    <location>
        <begin position="444"/>
        <end position="475"/>
    </location>
</feature>
<accession>A0ABR2TGD3</accession>
<evidence type="ECO:0000313" key="11">
    <source>
        <dbReference type="Proteomes" id="UP001396334"/>
    </source>
</evidence>
<evidence type="ECO:0000256" key="7">
    <source>
        <dbReference type="SAM" id="MobiDB-lite"/>
    </source>
</evidence>
<organism evidence="10 11">
    <name type="scientific">Hibiscus sabdariffa</name>
    <name type="common">roselle</name>
    <dbReference type="NCBI Taxonomy" id="183260"/>
    <lineage>
        <taxon>Eukaryota</taxon>
        <taxon>Viridiplantae</taxon>
        <taxon>Streptophyta</taxon>
        <taxon>Embryophyta</taxon>
        <taxon>Tracheophyta</taxon>
        <taxon>Spermatophyta</taxon>
        <taxon>Magnoliopsida</taxon>
        <taxon>eudicotyledons</taxon>
        <taxon>Gunneridae</taxon>
        <taxon>Pentapetalae</taxon>
        <taxon>rosids</taxon>
        <taxon>malvids</taxon>
        <taxon>Malvales</taxon>
        <taxon>Malvaceae</taxon>
        <taxon>Malvoideae</taxon>
        <taxon>Hibiscus</taxon>
    </lineage>
</organism>
<sequence>MARVPVNIAVGTVGFFLFFVLSQSNPYTSSSPLLLPPPYHGAPSAVILPLYPSPRNSSRTFSNSPRHLLRSDSHSSHPNARMRLYDDLVLNGYYTTRLWIGTPPQQFALIVDTGSTVTYVPCATCEQCGRHQDPKFQPDLSSTYQPVKCNLDCTCDTDRAQCIYERQYAEMNSSSGVLGEDVMSFGNQSELVPQRVVFGCENEETGDIYSQHADGIMGLGRGDLSVVDQLVGKGVISDSFSLCYGGMDIGGGAMVLGGISAPSDMVFSYSDPVRSPYYNIDLKEIHVAGKQLCLNPSVFDGKYGTVLDSGTTYAYLPEAAFLAFKEAIFKELTSLKHVRGPDPNYNDICFSTASSDVSELSKTFPTVEMVFGHQQKLSLSPENYLFQHSKIHGAYCLGIFQNEKDPTTLLGGIIVRNTLVTYDRGRSKIGFWKTNCSELWERLHIPGAPSPSPSSHGKGNSTESPTTSAPGGSPHYDLPEEIQIGKITLDMSLSTNYSYLKPQINKLTEVIAKELDVNASQVNLLNFTSEGTGSLVRWAITPSGSSTYISHESATNIISRLAEHRVRLPDTFGSYQLVQWKVEPSMKRTWWQQNYTAAVVVVIVVVIITIVVGLSVYGVRGMWRHRQQMVNTYKPVGAAVPEQELQPL</sequence>
<feature type="region of interest" description="Disordered" evidence="7">
    <location>
        <begin position="57"/>
        <end position="76"/>
    </location>
</feature>
<dbReference type="InterPro" id="IPR032799">
    <property type="entry name" value="TAXi_C"/>
</dbReference>
<dbReference type="InterPro" id="IPR032861">
    <property type="entry name" value="TAXi_N"/>
</dbReference>
<dbReference type="PANTHER" id="PTHR13683:SF817">
    <property type="entry name" value="OS07G0592200 PROTEIN"/>
    <property type="match status" value="1"/>
</dbReference>
<keyword evidence="8" id="KW-0472">Membrane</keyword>
<dbReference type="InterPro" id="IPR001461">
    <property type="entry name" value="Aspartic_peptidase_A1"/>
</dbReference>
<reference evidence="10 11" key="1">
    <citation type="journal article" date="2024" name="G3 (Bethesda)">
        <title>Genome assembly of Hibiscus sabdariffa L. provides insights into metabolisms of medicinal natural products.</title>
        <authorList>
            <person name="Kim T."/>
        </authorList>
    </citation>
    <scope>NUCLEOTIDE SEQUENCE [LARGE SCALE GENOMIC DNA]</scope>
    <source>
        <strain evidence="10">TK-2024</strain>
        <tissue evidence="10">Old leaves</tissue>
    </source>
</reference>
<dbReference type="PRINTS" id="PR00792">
    <property type="entry name" value="PEPSIN"/>
</dbReference>
<feature type="domain" description="Peptidase A1" evidence="9">
    <location>
        <begin position="94"/>
        <end position="432"/>
    </location>
</feature>
<dbReference type="CDD" id="cd05476">
    <property type="entry name" value="pepsin_A_like_plant"/>
    <property type="match status" value="1"/>
</dbReference>
<comment type="similarity">
    <text evidence="1 6">Belongs to the peptidase A1 family.</text>
</comment>
<evidence type="ECO:0000256" key="2">
    <source>
        <dbReference type="ARBA" id="ARBA00022670"/>
    </source>
</evidence>
<evidence type="ECO:0000256" key="1">
    <source>
        <dbReference type="ARBA" id="ARBA00007447"/>
    </source>
</evidence>